<protein>
    <recommendedName>
        <fullName evidence="3">IS5/IS1182 family transposase</fullName>
    </recommendedName>
</protein>
<evidence type="ECO:0008006" key="3">
    <source>
        <dbReference type="Google" id="ProtNLM"/>
    </source>
</evidence>
<feature type="non-terminal residue" evidence="1">
    <location>
        <position position="1"/>
    </location>
</feature>
<evidence type="ECO:0000313" key="2">
    <source>
        <dbReference type="Proteomes" id="UP000253975"/>
    </source>
</evidence>
<dbReference type="PANTHER" id="PTHR33408:SF2">
    <property type="entry name" value="TRANSPOSASE DDE DOMAIN-CONTAINING PROTEIN"/>
    <property type="match status" value="1"/>
</dbReference>
<proteinExistence type="predicted"/>
<comment type="caution">
    <text evidence="1">The sequence shown here is derived from an EMBL/GenBank/DDBJ whole genome shotgun (WGS) entry which is preliminary data.</text>
</comment>
<sequence length="110" mass="12092">SPGVGGNGENALARLGKLRWRNRLMCDGEIGCFYSSANMEKYERQQATFAGRKSFSKTDPDATFMRMKDDAMGNGRLKAGYNVQAGTENQFIVDTTVHQRPGDTACAIPH</sequence>
<dbReference type="Proteomes" id="UP000253975">
    <property type="component" value="Unassembled WGS sequence"/>
</dbReference>
<gene>
    <name evidence="1" type="ORF">C1881_09095</name>
</gene>
<organism evidence="1 2">
    <name type="scientific">Slackia isoflavoniconvertens</name>
    <dbReference type="NCBI Taxonomy" id="572010"/>
    <lineage>
        <taxon>Bacteria</taxon>
        <taxon>Bacillati</taxon>
        <taxon>Actinomycetota</taxon>
        <taxon>Coriobacteriia</taxon>
        <taxon>Eggerthellales</taxon>
        <taxon>Eggerthellaceae</taxon>
        <taxon>Slackia</taxon>
    </lineage>
</organism>
<dbReference type="PANTHER" id="PTHR33408">
    <property type="entry name" value="TRANSPOSASE"/>
    <property type="match status" value="1"/>
</dbReference>
<dbReference type="AlphaFoldDB" id="A0A369LC77"/>
<dbReference type="EMBL" id="PPTO01000018">
    <property type="protein sequence ID" value="RDB55588.1"/>
    <property type="molecule type" value="Genomic_DNA"/>
</dbReference>
<reference evidence="1 2" key="1">
    <citation type="journal article" date="2018" name="Elife">
        <title>Discovery and characterization of a prevalent human gut bacterial enzyme sufficient for the inactivation of a family of plant toxins.</title>
        <authorList>
            <person name="Koppel N."/>
            <person name="Bisanz J.E."/>
            <person name="Pandelia M.E."/>
            <person name="Turnbaugh P.J."/>
            <person name="Balskus E.P."/>
        </authorList>
    </citation>
    <scope>NUCLEOTIDE SEQUENCE [LARGE SCALE GENOMIC DNA]</scope>
    <source>
        <strain evidence="1 2">OB21 GAM31</strain>
    </source>
</reference>
<accession>A0A369LC77</accession>
<evidence type="ECO:0000313" key="1">
    <source>
        <dbReference type="EMBL" id="RDB55588.1"/>
    </source>
</evidence>
<name>A0A369LC77_9ACTN</name>